<proteinExistence type="predicted"/>
<organism evidence="1">
    <name type="scientific">marine sediment metagenome</name>
    <dbReference type="NCBI Taxonomy" id="412755"/>
    <lineage>
        <taxon>unclassified sequences</taxon>
        <taxon>metagenomes</taxon>
        <taxon>ecological metagenomes</taxon>
    </lineage>
</organism>
<protein>
    <submittedName>
        <fullName evidence="1">Uncharacterized protein</fullName>
    </submittedName>
</protein>
<reference evidence="1" key="1">
    <citation type="journal article" date="2015" name="Nature">
        <title>Complex archaea that bridge the gap between prokaryotes and eukaryotes.</title>
        <authorList>
            <person name="Spang A."/>
            <person name="Saw J.H."/>
            <person name="Jorgensen S.L."/>
            <person name="Zaremba-Niedzwiedzka K."/>
            <person name="Martijn J."/>
            <person name="Lind A.E."/>
            <person name="van Eijk R."/>
            <person name="Schleper C."/>
            <person name="Guy L."/>
            <person name="Ettema T.J."/>
        </authorList>
    </citation>
    <scope>NUCLEOTIDE SEQUENCE</scope>
</reference>
<gene>
    <name evidence="1" type="ORF">LCGC14_2232780</name>
</gene>
<dbReference type="EMBL" id="LAZR01030073">
    <property type="protein sequence ID" value="KKL57704.1"/>
    <property type="molecule type" value="Genomic_DNA"/>
</dbReference>
<accession>A0A0F9D7X6</accession>
<sequence>TAVGTTTATTALNETKIDRLYAALELVGIIATGG</sequence>
<feature type="non-terminal residue" evidence="1">
    <location>
        <position position="1"/>
    </location>
</feature>
<dbReference type="AlphaFoldDB" id="A0A0F9D7X6"/>
<evidence type="ECO:0000313" key="1">
    <source>
        <dbReference type="EMBL" id="KKL57704.1"/>
    </source>
</evidence>
<name>A0A0F9D7X6_9ZZZZ</name>
<comment type="caution">
    <text evidence="1">The sequence shown here is derived from an EMBL/GenBank/DDBJ whole genome shotgun (WGS) entry which is preliminary data.</text>
</comment>